<dbReference type="PANTHER" id="PTHR46975:SF2">
    <property type="entry name" value="PROTEIN SWEETIE"/>
    <property type="match status" value="1"/>
</dbReference>
<name>A0AAN9SCN0_PSOTE</name>
<comment type="caution">
    <text evidence="6">The sequence shown here is derived from an EMBL/GenBank/DDBJ whole genome shotgun (WGS) entry which is preliminary data.</text>
</comment>
<evidence type="ECO:0000259" key="5">
    <source>
        <dbReference type="Pfam" id="PF07859"/>
    </source>
</evidence>
<dbReference type="PANTHER" id="PTHR46975">
    <property type="entry name" value="PROTEIN SWEETIE"/>
    <property type="match status" value="1"/>
</dbReference>
<dbReference type="InterPro" id="IPR033140">
    <property type="entry name" value="Lipase_GDXG_put_SER_AS"/>
</dbReference>
<comment type="similarity">
    <text evidence="1">Belongs to the HEATR5 family.</text>
</comment>
<dbReference type="InterPro" id="IPR013094">
    <property type="entry name" value="AB_hydrolase_3"/>
</dbReference>
<organism evidence="6 7">
    <name type="scientific">Psophocarpus tetragonolobus</name>
    <name type="common">Winged bean</name>
    <name type="synonym">Dolichos tetragonolobus</name>
    <dbReference type="NCBI Taxonomy" id="3891"/>
    <lineage>
        <taxon>Eukaryota</taxon>
        <taxon>Viridiplantae</taxon>
        <taxon>Streptophyta</taxon>
        <taxon>Embryophyta</taxon>
        <taxon>Tracheophyta</taxon>
        <taxon>Spermatophyta</taxon>
        <taxon>Magnoliopsida</taxon>
        <taxon>eudicotyledons</taxon>
        <taxon>Gunneridae</taxon>
        <taxon>Pentapetalae</taxon>
        <taxon>rosids</taxon>
        <taxon>fabids</taxon>
        <taxon>Fabales</taxon>
        <taxon>Fabaceae</taxon>
        <taxon>Papilionoideae</taxon>
        <taxon>50 kb inversion clade</taxon>
        <taxon>NPAAA clade</taxon>
        <taxon>indigoferoid/millettioid clade</taxon>
        <taxon>Phaseoleae</taxon>
        <taxon>Psophocarpus</taxon>
    </lineage>
</organism>
<feature type="compositionally biased region" description="Polar residues" evidence="4">
    <location>
        <begin position="2632"/>
        <end position="2645"/>
    </location>
</feature>
<feature type="region of interest" description="Disordered" evidence="4">
    <location>
        <begin position="2625"/>
        <end position="2648"/>
    </location>
</feature>
<dbReference type="Gene3D" id="1.25.10.10">
    <property type="entry name" value="Leucine-rich Repeat Variant"/>
    <property type="match status" value="2"/>
</dbReference>
<dbReference type="Pfam" id="PF07859">
    <property type="entry name" value="Abhydrolase_3"/>
    <property type="match status" value="1"/>
</dbReference>
<evidence type="ECO:0000256" key="3">
    <source>
        <dbReference type="PROSITE-ProRule" id="PRU10038"/>
    </source>
</evidence>
<dbReference type="InterPro" id="IPR044218">
    <property type="entry name" value="SWEETIE"/>
</dbReference>
<dbReference type="InterPro" id="IPR029058">
    <property type="entry name" value="AB_hydrolase_fold"/>
</dbReference>
<dbReference type="InterPro" id="IPR046837">
    <property type="entry name" value="Laa1/Sip1/HEATR5-like_HEAT"/>
</dbReference>
<feature type="region of interest" description="Disordered" evidence="4">
    <location>
        <begin position="2740"/>
        <end position="2767"/>
    </location>
</feature>
<feature type="compositionally biased region" description="Acidic residues" evidence="4">
    <location>
        <begin position="2460"/>
        <end position="2475"/>
    </location>
</feature>
<comment type="similarity">
    <text evidence="2">Belongs to the 'GDXG' lipolytic enzyme family.</text>
</comment>
<feature type="compositionally biased region" description="Basic and acidic residues" evidence="4">
    <location>
        <begin position="2439"/>
        <end position="2449"/>
    </location>
</feature>
<dbReference type="GO" id="GO:0005975">
    <property type="term" value="P:carbohydrate metabolic process"/>
    <property type="evidence" value="ECO:0007669"/>
    <property type="project" value="InterPro"/>
</dbReference>
<evidence type="ECO:0000256" key="1">
    <source>
        <dbReference type="ARBA" id="ARBA00008304"/>
    </source>
</evidence>
<dbReference type="InterPro" id="IPR011989">
    <property type="entry name" value="ARM-like"/>
</dbReference>
<evidence type="ECO:0000256" key="2">
    <source>
        <dbReference type="ARBA" id="ARBA00010515"/>
    </source>
</evidence>
<feature type="region of interest" description="Disordered" evidence="4">
    <location>
        <begin position="2700"/>
        <end position="2724"/>
    </location>
</feature>
<dbReference type="Gene3D" id="3.40.50.1820">
    <property type="entry name" value="alpha/beta hydrolase"/>
    <property type="match status" value="1"/>
</dbReference>
<keyword evidence="7" id="KW-1185">Reference proteome</keyword>
<dbReference type="EMBL" id="JAYMYS010000004">
    <property type="protein sequence ID" value="KAK7394143.1"/>
    <property type="molecule type" value="Genomic_DNA"/>
</dbReference>
<feature type="region of interest" description="Disordered" evidence="4">
    <location>
        <begin position="1590"/>
        <end position="1610"/>
    </location>
</feature>
<dbReference type="Pfam" id="PF20210">
    <property type="entry name" value="Laa1_Sip1_HTR5"/>
    <property type="match status" value="1"/>
</dbReference>
<gene>
    <name evidence="6" type="ORF">VNO78_14662</name>
</gene>
<dbReference type="InterPro" id="IPR016024">
    <property type="entry name" value="ARM-type_fold"/>
</dbReference>
<feature type="region of interest" description="Disordered" evidence="4">
    <location>
        <begin position="2439"/>
        <end position="2504"/>
    </location>
</feature>
<reference evidence="6 7" key="1">
    <citation type="submission" date="2024-01" db="EMBL/GenBank/DDBJ databases">
        <title>The genomes of 5 underutilized Papilionoideae crops provide insights into root nodulation and disease resistanc.</title>
        <authorList>
            <person name="Jiang F."/>
        </authorList>
    </citation>
    <scope>NUCLEOTIDE SEQUENCE [LARGE SCALE GENOMIC DNA]</scope>
    <source>
        <strain evidence="6">DUOXIRENSHENG_FW03</strain>
        <tissue evidence="6">Leaves</tissue>
    </source>
</reference>
<feature type="active site" evidence="3">
    <location>
        <position position="211"/>
    </location>
</feature>
<dbReference type="GO" id="GO:0016787">
    <property type="term" value="F:hydrolase activity"/>
    <property type="evidence" value="ECO:0007669"/>
    <property type="project" value="InterPro"/>
</dbReference>
<feature type="region of interest" description="Disordered" evidence="4">
    <location>
        <begin position="2575"/>
        <end position="2594"/>
    </location>
</feature>
<sequence>MVMTCENEEVANQTSTYGIIAKENLKFTIQHLHCMAAISLRHNTHVNSTKDQREIITEEIQGLIRVHRDGRVERPPIVPSVSCTVASERGVTAKDVMINKETNSWARVYVPICCHTKFLPLLVYFHGGGFCVGSATWSCYHEFLTNLASKANCVILSVDYHLAPEKRLPVAYDDCFNALMWVKREALNGSSVQKWWLSHCNMSSLFLAGDSAGANIAYNVATRMGSTSNTPLPLRGVILIQPFFGGEERTGSEKHSLQPPNSTLSLPVSDTYWRLALPLGATRDHPYCNPLAHDMVKLRGLRLPSIMVCVSEMDILRDRNLEFSNALAKAGKNVETVVYKGVGHAFQVLHNYQFSYSRTQEMISHIRNFINQCRSEQNRLFRKEHESENFLKGNDALQEDIIVPIRTIARALWAWTWILPCQCHLQLLFQHPFGTPRAINKSNHSGNIVCSAAKKTSWIRMAKNYMTAAPLSRFGVLVAQLQSIVASAAHKSPEPLLCFDLLSDLISAIDEDSKENILLWQRRCEDALYSLLVFGARRPVRHLASVAMAKVISKGDAISIYSRASSLQGFLSDGKRSEPHKIAGAAQCLGELYKHFGRRITSGLPETTMIATKLMKFNEEFVRQEALYMLRNALEGSEGSASSAAYSEAFRLIMRSTTGDKSFAVRIAAARCLKAFASIGGPGLSVAELDNSASYCVKALEDPVSSVRDAFAETLGSLIALGMNPKAQVQPKGKGPLPQAKKLEGGLQKHLMLAFTKASGVKSRDVRVGLTLAWVFFLQVIRIKYLLPDSELQNFALQVMEMLRTETSIDAHALACVLYVLRVAVTDQMTEPTQRSFLVFLGKQVQSPEAGPSMKVAALRTLSYTLKTLGEVPCEFKEVLDNTVVAAVSYSSKLVRIEAALALRALAEVDPTCVGGLTSYGVTNLTALRESVSFEKGSNLQFELDSLHGQATVLAALVSISPKLPLGYPARLPGLVFGVSKKMLTEHSRNPVAATVEKEAGWLLLSSLLASLPKEELEEDVFDILALWASLFTGNPEHEITRTDDLISRIYVWSAAVHALTAFIKCFISPNVVNGGVLLQPVLVYLSSALSYISALRAKELPYVKPAVDIFIIKTLIAYQSLPDPVSFKNDHPQIIQLCTFPFRHASECEESSCLRLLLDKRDAWLGPWIPGRDWFEDGLRAFQGGKDGLMPCVWENEISSFPQPQTISKTLVNQMLLFFGIIFASQDSGGMLSLLGIIEQCLKAGKKQHWRKASLTNICVGLLAGFKTLLSFRPQTLGQEILGLAQSIFLGILAEGEICASQRRASSESLGYLARFGNDIFTARMTRSLLGDLNGATDPNYAGSIALALGCIHRSAGGIALSTLVPATVSSISSLAKSSVANLQIWSMHGLLLTIEAAGLSFVSHVQATLSLAMDILLSDENGLVDIQQGVGRLINAIVTVLGPELAPGSIFFSRSKSAIAEISSWQETSTMLESARFIQQLVLFAPQAVSVHSHVQTLLSTLLSRQPTLRHLAVSTLRHLIEKDPASVIVEQIEDNLFFILDEETDSEIGNLVRTTIMRLLCASCPSCPSHWISVCRKVVLATSMRNSENNNNAANDNPDGDSRLNLGDDENMVSGSNYVQSHKFQASTGAANREKYLRYKTRLFAAECLSHLPEAVGRNPAHFDLFLARKEHASQQVTGDWLVLHLQELISLAYQISTIQFENMQPVGVGLLGTIVDKFEKAADPELPGHLLLEQYQAQLVSAVRTTLDTSSSPSLLEAGLHLATKILTSGIISGDQVVVKRIFSLISRPLNDFEDIYYPSFAEWVTSKIKIRLLAAHASLKCYIYASMRKHQDGVPDKYLALLPLFQKSSTILGKYWIHTLKDYTYICLCLSPKKKWNLFLDGLQSPIVSSKLRPCLDESWPVILQALALDAVPVKSDGNEASVENTQKHSTTAYQYSMVELKCEDFRFLWGFSLLGLFQSQHPILCRPIIQQAFVNAKHGGNSPSNEVKPSGLKLYEVVLPMFQFLLTENFFGAGLLTLDICKELLQILSYSTFMDNSWSSLAISILSQVAQDCPQEIFSSENFALITMELSLDYLYKVFRSTDTISVTHPNSEVSVIQTLCSTTKAVISCIEIKMHKNPKSMVLALFLIGYKCIREASTEVCLSEAIDMVNCTSPLLKRIIDDEAELDNILPLRDMVGTCLSVVAALTKDCIEGFHLQEVKSFNQRRLIHTKLAFSLEQIISISKLALVIKYTKDSEARNSICVGALRYCIQCIQTVLSDSNMQVQVIGLQFLKARIQRGVNTEDNSLIMFLVGEIITDIFTMIHKMLKNTITRESVTVASECLSLLVLLQTLSKANDCQRSFMNLLLEVIVMIFLSTEDGFSQEVSDLRSTAVKLVSRLALMPSSAIHFKDVLLSMPPLHRQQLQGVIRASVTHDKNPTDLKVPVLDIKMPKPSERTQEKHFVPSSAAVMQTDENDKEEDEVSEDDWDAFQSFPVSRNEDGDDSETEVAAEGKDPSSVKMLSEMESSMGGVEFQDCSIPKSINSEKELKGDGCLEAVEEKHNLTYPGSNKPHDNKNEMVGKLQNSVLQEEGTSIPGNETISCDHKPEVEAEMEEKCLKEMETSISENELVSCDRKPEVEAEMEETLQNSGLQEGTSVPGNELVSFDQKSEAEALEGKLQNTVLQEEGISIPESELISCDQKPEIEAKGSVEVEVVSDSPSLQQGFCKPDNSEQRNMCDEDGKDIVNEIGCHHPQLEMSESPIESAHNSTRLESIPEDHKE</sequence>
<accession>A0AAN9SCN0</accession>
<dbReference type="PROSITE" id="PS01174">
    <property type="entry name" value="LIPASE_GDXG_SER"/>
    <property type="match status" value="1"/>
</dbReference>
<evidence type="ECO:0000256" key="4">
    <source>
        <dbReference type="SAM" id="MobiDB-lite"/>
    </source>
</evidence>
<evidence type="ECO:0000313" key="6">
    <source>
        <dbReference type="EMBL" id="KAK7394143.1"/>
    </source>
</evidence>
<proteinExistence type="inferred from homology"/>
<feature type="compositionally biased region" description="Polar residues" evidence="4">
    <location>
        <begin position="2575"/>
        <end position="2587"/>
    </location>
</feature>
<feature type="domain" description="Alpha/beta hydrolase fold-3" evidence="5">
    <location>
        <begin position="122"/>
        <end position="347"/>
    </location>
</feature>
<evidence type="ECO:0000313" key="7">
    <source>
        <dbReference type="Proteomes" id="UP001386955"/>
    </source>
</evidence>
<dbReference type="SUPFAM" id="SSF53474">
    <property type="entry name" value="alpha/beta-Hydrolases"/>
    <property type="match status" value="1"/>
</dbReference>
<dbReference type="SUPFAM" id="SSF48371">
    <property type="entry name" value="ARM repeat"/>
    <property type="match status" value="3"/>
</dbReference>
<dbReference type="Proteomes" id="UP001386955">
    <property type="component" value="Unassembled WGS sequence"/>
</dbReference>
<protein>
    <recommendedName>
        <fullName evidence="5">Alpha/beta hydrolase fold-3 domain-containing protein</fullName>
    </recommendedName>
</protein>